<organism evidence="2 3">
    <name type="scientific">Gloeophyllum trabeum (strain ATCC 11539 / FP-39264 / Madison 617)</name>
    <name type="common">Brown rot fungus</name>
    <dbReference type="NCBI Taxonomy" id="670483"/>
    <lineage>
        <taxon>Eukaryota</taxon>
        <taxon>Fungi</taxon>
        <taxon>Dikarya</taxon>
        <taxon>Basidiomycota</taxon>
        <taxon>Agaricomycotina</taxon>
        <taxon>Agaricomycetes</taxon>
        <taxon>Gloeophyllales</taxon>
        <taxon>Gloeophyllaceae</taxon>
        <taxon>Gloeophyllum</taxon>
    </lineage>
</organism>
<dbReference type="PANTHER" id="PTHR38848:SF3">
    <property type="entry name" value="G-PROTEIN COUPLED RECEPTORS FAMILY 3 PROFILE DOMAIN-CONTAINING PROTEIN"/>
    <property type="match status" value="1"/>
</dbReference>
<reference evidence="2 3" key="1">
    <citation type="journal article" date="2012" name="Science">
        <title>The Paleozoic origin of enzymatic lignin decomposition reconstructed from 31 fungal genomes.</title>
        <authorList>
            <person name="Floudas D."/>
            <person name="Binder M."/>
            <person name="Riley R."/>
            <person name="Barry K."/>
            <person name="Blanchette R.A."/>
            <person name="Henrissat B."/>
            <person name="Martinez A.T."/>
            <person name="Otillar R."/>
            <person name="Spatafora J.W."/>
            <person name="Yadav J.S."/>
            <person name="Aerts A."/>
            <person name="Benoit I."/>
            <person name="Boyd A."/>
            <person name="Carlson A."/>
            <person name="Copeland A."/>
            <person name="Coutinho P.M."/>
            <person name="de Vries R.P."/>
            <person name="Ferreira P."/>
            <person name="Findley K."/>
            <person name="Foster B."/>
            <person name="Gaskell J."/>
            <person name="Glotzer D."/>
            <person name="Gorecki P."/>
            <person name="Heitman J."/>
            <person name="Hesse C."/>
            <person name="Hori C."/>
            <person name="Igarashi K."/>
            <person name="Jurgens J.A."/>
            <person name="Kallen N."/>
            <person name="Kersten P."/>
            <person name="Kohler A."/>
            <person name="Kuees U."/>
            <person name="Kumar T.K.A."/>
            <person name="Kuo A."/>
            <person name="LaButti K."/>
            <person name="Larrondo L.F."/>
            <person name="Lindquist E."/>
            <person name="Ling A."/>
            <person name="Lombard V."/>
            <person name="Lucas S."/>
            <person name="Lundell T."/>
            <person name="Martin R."/>
            <person name="McLaughlin D.J."/>
            <person name="Morgenstern I."/>
            <person name="Morin E."/>
            <person name="Murat C."/>
            <person name="Nagy L.G."/>
            <person name="Nolan M."/>
            <person name="Ohm R.A."/>
            <person name="Patyshakuliyeva A."/>
            <person name="Rokas A."/>
            <person name="Ruiz-Duenas F.J."/>
            <person name="Sabat G."/>
            <person name="Salamov A."/>
            <person name="Samejima M."/>
            <person name="Schmutz J."/>
            <person name="Slot J.C."/>
            <person name="St John F."/>
            <person name="Stenlid J."/>
            <person name="Sun H."/>
            <person name="Sun S."/>
            <person name="Syed K."/>
            <person name="Tsang A."/>
            <person name="Wiebenga A."/>
            <person name="Young D."/>
            <person name="Pisabarro A."/>
            <person name="Eastwood D.C."/>
            <person name="Martin F."/>
            <person name="Cullen D."/>
            <person name="Grigoriev I.V."/>
            <person name="Hibbett D.S."/>
        </authorList>
    </citation>
    <scope>NUCLEOTIDE SEQUENCE [LARGE SCALE GENOMIC DNA]</scope>
    <source>
        <strain evidence="2 3">ATCC 11539</strain>
    </source>
</reference>
<accession>S7PRA0</accession>
<dbReference type="KEGG" id="gtr:GLOTRDRAFT_82324"/>
<protein>
    <recommendedName>
        <fullName evidence="4">Transmembrane protein</fullName>
    </recommendedName>
</protein>
<keyword evidence="1" id="KW-0472">Membrane</keyword>
<dbReference type="EMBL" id="KB469316">
    <property type="protein sequence ID" value="EPQ50381.1"/>
    <property type="molecule type" value="Genomic_DNA"/>
</dbReference>
<feature type="transmembrane region" description="Helical" evidence="1">
    <location>
        <begin position="70"/>
        <end position="92"/>
    </location>
</feature>
<feature type="transmembrane region" description="Helical" evidence="1">
    <location>
        <begin position="146"/>
        <end position="171"/>
    </location>
</feature>
<evidence type="ECO:0008006" key="4">
    <source>
        <dbReference type="Google" id="ProtNLM"/>
    </source>
</evidence>
<gene>
    <name evidence="2" type="ORF">GLOTRDRAFT_82324</name>
</gene>
<dbReference type="Proteomes" id="UP000030669">
    <property type="component" value="Unassembled WGS sequence"/>
</dbReference>
<dbReference type="eggNOG" id="ENOG502RY0X">
    <property type="taxonomic scope" value="Eukaryota"/>
</dbReference>
<dbReference type="AlphaFoldDB" id="S7PRA0"/>
<keyword evidence="1" id="KW-1133">Transmembrane helix</keyword>
<dbReference type="OrthoDB" id="3210850at2759"/>
<sequence length="445" mass="48983">MPVLSESSISTMAAGTDGRERMVFPDTGKQILAAFIHFMGVSILAHCLSRRVTIEHLTSLSGFMQLSWPRLLIILVFLDSWLFLFTSGILIFGAGMELNKTVCALGIDICIAFYATSKIFIYWFLIEKVFLVWTPGAGARRMKSPVYIGCFAMLSLYSVVVVVIVLGRVSFFRDDGACTIGLQPHASATLVAYDLFINIILNGLFLWPLLRNRFMNPTVKKVASRTLLASVVALTTSTVNMLVLTLMHGKQLGWVCLGSCGTDVVFNALVLFWVTGGAGNSSMANVSSGAGPRTAKQPPVNVNVNVNVLPASPTYPHVLPSPLSPDSKHAASPRGGGFDYLPREHDVASPSNVAFVGDAPPERRRVYMEQRGRSRLESLVRFFRRKDQQAEEHSLQIQVTTIREVDVPDTAQVTQMTTDEEIERGKDDMAIDEVRMHEQKAPSLN</sequence>
<evidence type="ECO:0000313" key="3">
    <source>
        <dbReference type="Proteomes" id="UP000030669"/>
    </source>
</evidence>
<feature type="transmembrane region" description="Helical" evidence="1">
    <location>
        <begin position="104"/>
        <end position="125"/>
    </location>
</feature>
<dbReference type="HOGENOM" id="CLU_043698_2_1_1"/>
<name>S7PRA0_GLOTA</name>
<keyword evidence="1" id="KW-0812">Transmembrane</keyword>
<dbReference type="GeneID" id="19309158"/>
<evidence type="ECO:0000313" key="2">
    <source>
        <dbReference type="EMBL" id="EPQ50381.1"/>
    </source>
</evidence>
<feature type="transmembrane region" description="Helical" evidence="1">
    <location>
        <begin position="31"/>
        <end position="49"/>
    </location>
</feature>
<proteinExistence type="predicted"/>
<evidence type="ECO:0000256" key="1">
    <source>
        <dbReference type="SAM" id="Phobius"/>
    </source>
</evidence>
<keyword evidence="3" id="KW-1185">Reference proteome</keyword>
<dbReference type="OMA" id="IHWVTTS"/>
<dbReference type="RefSeq" id="XP_007871095.1">
    <property type="nucleotide sequence ID" value="XM_007872904.1"/>
</dbReference>
<feature type="transmembrane region" description="Helical" evidence="1">
    <location>
        <begin position="191"/>
        <end position="210"/>
    </location>
</feature>
<feature type="transmembrane region" description="Helical" evidence="1">
    <location>
        <begin position="222"/>
        <end position="246"/>
    </location>
</feature>
<dbReference type="PANTHER" id="PTHR38848">
    <property type="entry name" value="G-PROTEIN COUPLED RECEPTORS FAMILY 3 PROFILE DOMAIN-CONTAINING PROTEIN"/>
    <property type="match status" value="1"/>
</dbReference>